<proteinExistence type="predicted"/>
<dbReference type="KEGG" id="pki:111852921"/>
<protein>
    <submittedName>
        <fullName evidence="3">Neurosecretory protein VGF-like</fullName>
    </submittedName>
</protein>
<feature type="signal peptide" evidence="2">
    <location>
        <begin position="1"/>
        <end position="27"/>
    </location>
</feature>
<dbReference type="Ensembl" id="ENSPKIT00000024657.1">
    <property type="protein sequence ID" value="ENSPKIP00000000758.1"/>
    <property type="gene ID" value="ENSPKIG00000019312.1"/>
</dbReference>
<reference evidence="3" key="2">
    <citation type="submission" date="2025-09" db="UniProtKB">
        <authorList>
            <consortium name="Ensembl"/>
        </authorList>
    </citation>
    <scope>IDENTIFICATION</scope>
</reference>
<organism evidence="3 4">
    <name type="scientific">Paramormyrops kingsleyae</name>
    <dbReference type="NCBI Taxonomy" id="1676925"/>
    <lineage>
        <taxon>Eukaryota</taxon>
        <taxon>Metazoa</taxon>
        <taxon>Chordata</taxon>
        <taxon>Craniata</taxon>
        <taxon>Vertebrata</taxon>
        <taxon>Euteleostomi</taxon>
        <taxon>Actinopterygii</taxon>
        <taxon>Neopterygii</taxon>
        <taxon>Teleostei</taxon>
        <taxon>Osteoglossocephala</taxon>
        <taxon>Osteoglossomorpha</taxon>
        <taxon>Osteoglossiformes</taxon>
        <taxon>Mormyridae</taxon>
        <taxon>Paramormyrops</taxon>
    </lineage>
</organism>
<accession>A0A3B3Q3J5</accession>
<dbReference type="PANTHER" id="PTHR15159:SF3">
    <property type="entry name" value="SI:DKEY-175G6.2"/>
    <property type="match status" value="1"/>
</dbReference>
<evidence type="ECO:0000256" key="2">
    <source>
        <dbReference type="SAM" id="SignalP"/>
    </source>
</evidence>
<reference evidence="3" key="1">
    <citation type="submission" date="2025-08" db="UniProtKB">
        <authorList>
            <consortium name="Ensembl"/>
        </authorList>
    </citation>
    <scope>IDENTIFICATION</scope>
</reference>
<evidence type="ECO:0000313" key="3">
    <source>
        <dbReference type="Ensembl" id="ENSPKIP00000000758.1"/>
    </source>
</evidence>
<dbReference type="InterPro" id="IPR026128">
    <property type="entry name" value="VGF"/>
</dbReference>
<evidence type="ECO:0000256" key="1">
    <source>
        <dbReference type="SAM" id="MobiDB-lite"/>
    </source>
</evidence>
<feature type="compositionally biased region" description="Acidic residues" evidence="1">
    <location>
        <begin position="279"/>
        <end position="289"/>
    </location>
</feature>
<dbReference type="Proteomes" id="UP000261540">
    <property type="component" value="Unplaced"/>
</dbReference>
<feature type="region of interest" description="Disordered" evidence="1">
    <location>
        <begin position="279"/>
        <end position="314"/>
    </location>
</feature>
<sequence length="614" mass="70979">MTLCQHASRAPILLLLLYGVAQRLSIAVPVVGDRDSDATAAPEQTMQAEAREQWEKEVSLIQKIPEEELLKDMDPRTLAVALLDTISQPVEKVGDEKVEAVGGMQRVLRGLGDYIMPSPPTITENVYKEPEGEEEDEKSRPGMGQQGLERLTKEGANDNQAETSKTELAGEERQGKEEEEDDGQQDEVMRNLQNLLGKLQRQGLGTKELEKSVLYREARGYFPNIDLGLQNNEILPPLKGYKLYNQQLARAGKKLKWQEEKSRKTQPKFNQMNFMRDFEEENEGDGEEEFLTREEEEAQARAEQEEVRRQEAEAQRARAEEERLADIASDRVLQYMVKKQAASYANQRRKAALATNAVEDKRSEEEEDDEDDIDPQTIDKLIEISSKLHLPADDVVDIISDVEEKKKKRKDMPQNLPRYRPLVPPPIPASRYSSTVKSPPFSPYGKWFKGKAKPWKQDFWSKSQKQFLAYPSYPFYQKPYRAYYPVYFPLPNPKSRYFTKPALSFDELLGSSMDHEFDVPKHRYRPWGQSRPRKRPARLPGPYIPNYILPHPRTYVVPKPRQTPHLRPSLYYPPPAPVASQDDSYYDLRGQQQDSDEELENFIEKVYLKRRLFQ</sequence>
<dbReference type="STRING" id="1676925.ENSPKIP00000000758"/>
<dbReference type="GeneTree" id="ENSGT00910000144784"/>
<feature type="compositionally biased region" description="Basic and acidic residues" evidence="1">
    <location>
        <begin position="164"/>
        <end position="176"/>
    </location>
</feature>
<dbReference type="PANTHER" id="PTHR15159">
    <property type="entry name" value="NEUROSECRETORY PROTEIN VGF"/>
    <property type="match status" value="1"/>
</dbReference>
<feature type="region of interest" description="Disordered" evidence="1">
    <location>
        <begin position="404"/>
        <end position="424"/>
    </location>
</feature>
<keyword evidence="2" id="KW-0732">Signal</keyword>
<feature type="region of interest" description="Disordered" evidence="1">
    <location>
        <begin position="353"/>
        <end position="375"/>
    </location>
</feature>
<feature type="compositionally biased region" description="Basic and acidic residues" evidence="1">
    <location>
        <begin position="290"/>
        <end position="314"/>
    </location>
</feature>
<dbReference type="GO" id="GO:0005184">
    <property type="term" value="F:neuropeptide hormone activity"/>
    <property type="evidence" value="ECO:0007669"/>
    <property type="project" value="InterPro"/>
</dbReference>
<evidence type="ECO:0000313" key="4">
    <source>
        <dbReference type="Proteomes" id="UP000261540"/>
    </source>
</evidence>
<dbReference type="AlphaFoldDB" id="A0A3B3Q3J5"/>
<feature type="compositionally biased region" description="Acidic residues" evidence="1">
    <location>
        <begin position="365"/>
        <end position="374"/>
    </location>
</feature>
<feature type="region of interest" description="Disordered" evidence="1">
    <location>
        <begin position="115"/>
        <end position="186"/>
    </location>
</feature>
<dbReference type="GeneID" id="111852921"/>
<feature type="chain" id="PRO_5017216232" evidence="2">
    <location>
        <begin position="28"/>
        <end position="614"/>
    </location>
</feature>
<keyword evidence="4" id="KW-1185">Reference proteome</keyword>
<dbReference type="RefSeq" id="XP_023685070.1">
    <property type="nucleotide sequence ID" value="XM_023829302.2"/>
</dbReference>
<dbReference type="OrthoDB" id="8926660at2759"/>
<name>A0A3B3Q3J5_9TELE</name>
<dbReference type="RefSeq" id="XP_023685069.1">
    <property type="nucleotide sequence ID" value="XM_023829301.2"/>
</dbReference>